<protein>
    <submittedName>
        <fullName evidence="1">Uncharacterized protein</fullName>
    </submittedName>
</protein>
<gene>
    <name evidence="1" type="ORF">P24_09901</name>
</gene>
<name>K2KDZ5_9PROT</name>
<organism evidence="1 2">
    <name type="scientific">Oceanibaculum indicum P24</name>
    <dbReference type="NCBI Taxonomy" id="1207063"/>
    <lineage>
        <taxon>Bacteria</taxon>
        <taxon>Pseudomonadati</taxon>
        <taxon>Pseudomonadota</taxon>
        <taxon>Alphaproteobacteria</taxon>
        <taxon>Rhodospirillales</taxon>
        <taxon>Oceanibaculaceae</taxon>
        <taxon>Oceanibaculum</taxon>
    </lineage>
</organism>
<accession>K2KDZ5</accession>
<dbReference type="AlphaFoldDB" id="K2KDZ5"/>
<keyword evidence="2" id="KW-1185">Reference proteome</keyword>
<proteinExistence type="predicted"/>
<dbReference type="Proteomes" id="UP000006746">
    <property type="component" value="Unassembled WGS sequence"/>
</dbReference>
<dbReference type="STRING" id="1207063.P24_09901"/>
<dbReference type="EMBL" id="AMRL01000011">
    <property type="protein sequence ID" value="EKE75525.1"/>
    <property type="molecule type" value="Genomic_DNA"/>
</dbReference>
<comment type="caution">
    <text evidence="1">The sequence shown here is derived from an EMBL/GenBank/DDBJ whole genome shotgun (WGS) entry which is preliminary data.</text>
</comment>
<reference evidence="1 2" key="1">
    <citation type="journal article" date="2012" name="J. Bacteriol.">
        <title>Genome Sequence of Oceanibaculum indicum Type Strain P24.</title>
        <authorList>
            <person name="Lai Q."/>
            <person name="Shao Z."/>
        </authorList>
    </citation>
    <scope>NUCLEOTIDE SEQUENCE [LARGE SCALE GENOMIC DNA]</scope>
    <source>
        <strain evidence="1 2">P24</strain>
    </source>
</reference>
<evidence type="ECO:0000313" key="2">
    <source>
        <dbReference type="Proteomes" id="UP000006746"/>
    </source>
</evidence>
<evidence type="ECO:0000313" key="1">
    <source>
        <dbReference type="EMBL" id="EKE75525.1"/>
    </source>
</evidence>
<sequence>MGRHSKLEVLSHLHCGFIFRGLAGIHYAAYSFLQGGEVRTFESAIELLPGVLCESARHFSQRINELGVADADRPELGEMLIAGRSSDRTRIQAFRLSYNINDFMPVELERGVHLAPSPGAAVPLPKSMTIEQAIRAACAQRKMMAAQAIECGGGVGIGGHLQAMEITPDIIRIKTIHEF</sequence>